<dbReference type="RefSeq" id="WP_084841781.1">
    <property type="nucleotide sequence ID" value="NZ_ARYN01000009.1"/>
</dbReference>
<sequence length="135" mass="15892">MYNQLKNIAETNNFEFIYARRDFQNLNRGSADLEKIFLFLDPIQKNDQFDEYSNLLSTSYNGTFMLVKQSKFGDDYQVRFEETIRPLIEEKLNLITDSFGCSDLNIDSWNTTEIINLFNQNFDGVIVSYSISNEY</sequence>
<dbReference type="STRING" id="1185767.IIF7_11213"/>
<accession>A0A1Y1T2Y1</accession>
<proteinExistence type="predicted"/>
<evidence type="ECO:0000313" key="2">
    <source>
        <dbReference type="Proteomes" id="UP000192746"/>
    </source>
</evidence>
<dbReference type="Proteomes" id="UP000192746">
    <property type="component" value="Unassembled WGS sequence"/>
</dbReference>
<evidence type="ECO:0000313" key="1">
    <source>
        <dbReference type="EMBL" id="ORL45387.1"/>
    </source>
</evidence>
<gene>
    <name evidence="1" type="ORF">IIF7_11213</name>
</gene>
<organism evidence="1 2">
    <name type="scientific">Zunongwangia atlantica 22II14-10F7</name>
    <dbReference type="NCBI Taxonomy" id="1185767"/>
    <lineage>
        <taxon>Bacteria</taxon>
        <taxon>Pseudomonadati</taxon>
        <taxon>Bacteroidota</taxon>
        <taxon>Flavobacteriia</taxon>
        <taxon>Flavobacteriales</taxon>
        <taxon>Flavobacteriaceae</taxon>
        <taxon>Zunongwangia</taxon>
    </lineage>
</organism>
<protein>
    <submittedName>
        <fullName evidence="1">Uncharacterized protein</fullName>
    </submittedName>
</protein>
<name>A0A1Y1T2Y1_9FLAO</name>
<keyword evidence="2" id="KW-1185">Reference proteome</keyword>
<comment type="caution">
    <text evidence="1">The sequence shown here is derived from an EMBL/GenBank/DDBJ whole genome shotgun (WGS) entry which is preliminary data.</text>
</comment>
<dbReference type="EMBL" id="ARYN01000009">
    <property type="protein sequence ID" value="ORL45387.1"/>
    <property type="molecule type" value="Genomic_DNA"/>
</dbReference>
<dbReference type="AlphaFoldDB" id="A0A1Y1T2Y1"/>
<dbReference type="OrthoDB" id="1352545at2"/>
<reference evidence="1 2" key="1">
    <citation type="submission" date="2013-04" db="EMBL/GenBank/DDBJ databases">
        <title>Zunongwangia sp. 22II14-10F7 Genome Sequencing.</title>
        <authorList>
            <person name="Lai Q."/>
            <person name="Shao Z."/>
        </authorList>
    </citation>
    <scope>NUCLEOTIDE SEQUENCE [LARGE SCALE GENOMIC DNA]</scope>
    <source>
        <strain evidence="1 2">22II14-10F7</strain>
    </source>
</reference>